<dbReference type="EnsemblMetazoa" id="Aqu2.1.31824_001">
    <property type="protein sequence ID" value="Aqu2.1.31824_001"/>
    <property type="gene ID" value="Aqu2.1.31824"/>
</dbReference>
<protein>
    <submittedName>
        <fullName evidence="1">Uncharacterized protein</fullName>
    </submittedName>
</protein>
<name>A0A1X7UWB7_AMPQE</name>
<proteinExistence type="predicted"/>
<accession>A0A1X7UWB7</accession>
<organism evidence="1">
    <name type="scientific">Amphimedon queenslandica</name>
    <name type="common">Sponge</name>
    <dbReference type="NCBI Taxonomy" id="400682"/>
    <lineage>
        <taxon>Eukaryota</taxon>
        <taxon>Metazoa</taxon>
        <taxon>Porifera</taxon>
        <taxon>Demospongiae</taxon>
        <taxon>Heteroscleromorpha</taxon>
        <taxon>Haplosclerida</taxon>
        <taxon>Niphatidae</taxon>
        <taxon>Amphimedon</taxon>
    </lineage>
</organism>
<dbReference type="InParanoid" id="A0A1X7UWB7"/>
<dbReference type="AlphaFoldDB" id="A0A1X7UWB7"/>
<evidence type="ECO:0000313" key="1">
    <source>
        <dbReference type="EnsemblMetazoa" id="Aqu2.1.31824_001"/>
    </source>
</evidence>
<reference evidence="1" key="1">
    <citation type="submission" date="2017-05" db="UniProtKB">
        <authorList>
            <consortium name="EnsemblMetazoa"/>
        </authorList>
    </citation>
    <scope>IDENTIFICATION</scope>
</reference>
<sequence>VIFIGDSNVGKISIFKLYMHHKVDLKTLHNWCRDEREYCIYTPKIQMKKF</sequence>